<evidence type="ECO:0000313" key="1">
    <source>
        <dbReference type="EMBL" id="MET3791693.1"/>
    </source>
</evidence>
<dbReference type="GO" id="GO:0016787">
    <property type="term" value="F:hydrolase activity"/>
    <property type="evidence" value="ECO:0007669"/>
    <property type="project" value="UniProtKB-KW"/>
</dbReference>
<accession>A0ABV2N1C8</accession>
<dbReference type="Pfam" id="PF13242">
    <property type="entry name" value="Hydrolase_like"/>
    <property type="match status" value="1"/>
</dbReference>
<dbReference type="InterPro" id="IPR006356">
    <property type="entry name" value="HAD-SF_hydro_IIA_hyp3"/>
</dbReference>
<dbReference type="InterPro" id="IPR036412">
    <property type="entry name" value="HAD-like_sf"/>
</dbReference>
<dbReference type="RefSeq" id="WP_354194017.1">
    <property type="nucleotide sequence ID" value="NZ_JBEPML010000005.1"/>
</dbReference>
<dbReference type="NCBIfam" id="TIGR01459">
    <property type="entry name" value="HAD-SF-IIA-hyp4"/>
    <property type="match status" value="1"/>
</dbReference>
<organism evidence="1 2">
    <name type="scientific">Aquamicrobium terrae</name>
    <dbReference type="NCBI Taxonomy" id="1324945"/>
    <lineage>
        <taxon>Bacteria</taxon>
        <taxon>Pseudomonadati</taxon>
        <taxon>Pseudomonadota</taxon>
        <taxon>Alphaproteobacteria</taxon>
        <taxon>Hyphomicrobiales</taxon>
        <taxon>Phyllobacteriaceae</taxon>
        <taxon>Aquamicrobium</taxon>
    </lineage>
</organism>
<keyword evidence="1" id="KW-0378">Hydrolase</keyword>
<comment type="caution">
    <text evidence="1">The sequence shown here is derived from an EMBL/GenBank/DDBJ whole genome shotgun (WGS) entry which is preliminary data.</text>
</comment>
<dbReference type="SUPFAM" id="SSF56784">
    <property type="entry name" value="HAD-like"/>
    <property type="match status" value="1"/>
</dbReference>
<dbReference type="PANTHER" id="PTHR19288">
    <property type="entry name" value="4-NITROPHENYLPHOSPHATASE-RELATED"/>
    <property type="match status" value="1"/>
</dbReference>
<dbReference type="InterPro" id="IPR006357">
    <property type="entry name" value="HAD-SF_hydro_IIA"/>
</dbReference>
<protein>
    <submittedName>
        <fullName evidence="1">HAD superfamily hydrolase (TIGR01459 family)</fullName>
    </submittedName>
</protein>
<reference evidence="1 2" key="1">
    <citation type="submission" date="2024-06" db="EMBL/GenBank/DDBJ databases">
        <title>Genomic Encyclopedia of Type Strains, Phase IV (KMG-IV): sequencing the most valuable type-strain genomes for metagenomic binning, comparative biology and taxonomic classification.</title>
        <authorList>
            <person name="Goeker M."/>
        </authorList>
    </citation>
    <scope>NUCLEOTIDE SEQUENCE [LARGE SCALE GENOMIC DNA]</scope>
    <source>
        <strain evidence="1 2">DSM 27865</strain>
    </source>
</reference>
<gene>
    <name evidence="1" type="ORF">ABID37_001901</name>
</gene>
<proteinExistence type="predicted"/>
<dbReference type="InterPro" id="IPR023214">
    <property type="entry name" value="HAD_sf"/>
</dbReference>
<name>A0ABV2N1C8_9HYPH</name>
<keyword evidence="2" id="KW-1185">Reference proteome</keyword>
<dbReference type="Proteomes" id="UP001549076">
    <property type="component" value="Unassembled WGS sequence"/>
</dbReference>
<dbReference type="Pfam" id="PF13344">
    <property type="entry name" value="Hydrolase_6"/>
    <property type="match status" value="1"/>
</dbReference>
<evidence type="ECO:0000313" key="2">
    <source>
        <dbReference type="Proteomes" id="UP001549076"/>
    </source>
</evidence>
<dbReference type="EMBL" id="JBEPML010000005">
    <property type="protein sequence ID" value="MET3791693.1"/>
    <property type="molecule type" value="Genomic_DNA"/>
</dbReference>
<sequence>MSVLASPEAVRAAATSFTSVKGVAEAVAGYDGFLIDQWGVLHDGKRAYAGAVEALQRLGEAGKTVVILSNSGRRAAENEDLLAAMGFDRSLYKAVMPAGDDARDAILNDPDPFYAGLGKRCLLMARDGEDHLADGLGLELVREVDDADFLLLLSMEPAYQSVQGWNGLLRKAAARGLPMICANPDFVRVSPEGKLLEAPGAVARVYETLGGAVRYHGKPHQRIYATCLKLLGLPAERVAAIGDSLDHDVAGARMAALGSIFVAGGIHYKQLHWTGGMPDPEDCARLFAETGLVPDFMVPSFRW</sequence>
<dbReference type="Gene3D" id="3.40.50.1000">
    <property type="entry name" value="HAD superfamily/HAD-like"/>
    <property type="match status" value="2"/>
</dbReference>
<dbReference type="PANTHER" id="PTHR19288:SF90">
    <property type="entry name" value="OS08G0542600 PROTEIN"/>
    <property type="match status" value="1"/>
</dbReference>